<gene>
    <name evidence="2" type="ORF">GPM918_LOCUS23481</name>
    <name evidence="3" type="ORF">SRO942_LOCUS23479</name>
</gene>
<sequence length="411" mass="47130">MNNQQHNLSNVTSEYDEANCVLDSSSSVNNYNPIAMINKEINSEECRQLLKKVDAMREILQMEKISLPQIVVVGDQSVDERQIIAVSKIDKHDKGIAEKLQGIGPGSLSLSLGCVAVLNRKQEEIDAKVSFEEMRRREEKFFQTNPAFADVPKEYLGSRELIKKLVSIQQDRIRFTLPLVIEGVKEKIQMKREELKQIPAAILTETDTRIAFNEILRNYRTAVEQRAKGDYEIKSDQVTEAFDPQARDKWDHRIAYHLKMIGKWASNEIHKILSSFSSQNQGAKVLQSIEENYGGGLPNFPSSNIIQQLYQPYHKKLETPCKSLVVWVEQYMTSCLAYILETVLPAEASYKVPLSRELNKIIKGVIENSKEKCMENVEQMLKMEEKVFTVNPYYMAIFKNMKTSESQSNLH</sequence>
<proteinExistence type="predicted"/>
<dbReference type="InterPro" id="IPR022812">
    <property type="entry name" value="Dynamin"/>
</dbReference>
<evidence type="ECO:0000313" key="4">
    <source>
        <dbReference type="Proteomes" id="UP000663829"/>
    </source>
</evidence>
<dbReference type="OrthoDB" id="5061070at2759"/>
<comment type="caution">
    <text evidence="2">The sequence shown here is derived from an EMBL/GenBank/DDBJ whole genome shotgun (WGS) entry which is preliminary data.</text>
</comment>
<dbReference type="GO" id="GO:0008017">
    <property type="term" value="F:microtubule binding"/>
    <property type="evidence" value="ECO:0007669"/>
    <property type="project" value="TreeGrafter"/>
</dbReference>
<dbReference type="PANTHER" id="PTHR11566:SF173">
    <property type="entry name" value="DYNAMIN-RELATED PROTEIN 4C"/>
    <property type="match status" value="1"/>
</dbReference>
<dbReference type="GO" id="GO:0016020">
    <property type="term" value="C:membrane"/>
    <property type="evidence" value="ECO:0007669"/>
    <property type="project" value="TreeGrafter"/>
</dbReference>
<name>A0A814W3S3_9BILA</name>
<dbReference type="Gene3D" id="1.20.120.1240">
    <property type="entry name" value="Dynamin, middle domain"/>
    <property type="match status" value="1"/>
</dbReference>
<dbReference type="EMBL" id="CAJNOQ010008406">
    <property type="protein sequence ID" value="CAF1196338.1"/>
    <property type="molecule type" value="Genomic_DNA"/>
</dbReference>
<dbReference type="Pfam" id="PF01031">
    <property type="entry name" value="Dynamin_M"/>
    <property type="match status" value="1"/>
</dbReference>
<reference evidence="2" key="1">
    <citation type="submission" date="2021-02" db="EMBL/GenBank/DDBJ databases">
        <authorList>
            <person name="Nowell W R."/>
        </authorList>
    </citation>
    <scope>NUCLEOTIDE SEQUENCE</scope>
</reference>
<dbReference type="GO" id="GO:0005874">
    <property type="term" value="C:microtubule"/>
    <property type="evidence" value="ECO:0007669"/>
    <property type="project" value="TreeGrafter"/>
</dbReference>
<dbReference type="InterPro" id="IPR027417">
    <property type="entry name" value="P-loop_NTPase"/>
</dbReference>
<dbReference type="Proteomes" id="UP000663829">
    <property type="component" value="Unassembled WGS sequence"/>
</dbReference>
<organism evidence="2 4">
    <name type="scientific">Didymodactylos carnosus</name>
    <dbReference type="NCBI Taxonomy" id="1234261"/>
    <lineage>
        <taxon>Eukaryota</taxon>
        <taxon>Metazoa</taxon>
        <taxon>Spiralia</taxon>
        <taxon>Gnathifera</taxon>
        <taxon>Rotifera</taxon>
        <taxon>Eurotatoria</taxon>
        <taxon>Bdelloidea</taxon>
        <taxon>Philodinida</taxon>
        <taxon>Philodinidae</taxon>
        <taxon>Didymodactylos</taxon>
    </lineage>
</organism>
<dbReference type="EMBL" id="CAJOBC010008406">
    <property type="protein sequence ID" value="CAF3960708.1"/>
    <property type="molecule type" value="Genomic_DNA"/>
</dbReference>
<keyword evidence="4" id="KW-1185">Reference proteome</keyword>
<dbReference type="Proteomes" id="UP000681722">
    <property type="component" value="Unassembled WGS sequence"/>
</dbReference>
<evidence type="ECO:0000313" key="3">
    <source>
        <dbReference type="EMBL" id="CAF3960708.1"/>
    </source>
</evidence>
<dbReference type="InterPro" id="IPR000375">
    <property type="entry name" value="Dynamin_stalk"/>
</dbReference>
<evidence type="ECO:0000313" key="2">
    <source>
        <dbReference type="EMBL" id="CAF1196338.1"/>
    </source>
</evidence>
<protein>
    <recommendedName>
        <fullName evidence="1">Dynamin stalk domain-containing protein</fullName>
    </recommendedName>
</protein>
<dbReference type="GO" id="GO:0003924">
    <property type="term" value="F:GTPase activity"/>
    <property type="evidence" value="ECO:0007669"/>
    <property type="project" value="TreeGrafter"/>
</dbReference>
<dbReference type="PANTHER" id="PTHR11566">
    <property type="entry name" value="DYNAMIN"/>
    <property type="match status" value="1"/>
</dbReference>
<accession>A0A814W3S3</accession>
<feature type="domain" description="Dynamin stalk" evidence="1">
    <location>
        <begin position="108"/>
        <end position="401"/>
    </location>
</feature>
<dbReference type="AlphaFoldDB" id="A0A814W3S3"/>
<evidence type="ECO:0000259" key="1">
    <source>
        <dbReference type="Pfam" id="PF01031"/>
    </source>
</evidence>
<dbReference type="Gene3D" id="3.40.50.300">
    <property type="entry name" value="P-loop containing nucleotide triphosphate hydrolases"/>
    <property type="match status" value="2"/>
</dbReference>
<dbReference type="GO" id="GO:0005737">
    <property type="term" value="C:cytoplasm"/>
    <property type="evidence" value="ECO:0007669"/>
    <property type="project" value="TreeGrafter"/>
</dbReference>